<sequence length="54" mass="6520">MRAIPLHQYIVVVIHKINAPCFIIRHDEPRFNIIRKRWQRFTIITSDPKLTPLL</sequence>
<evidence type="ECO:0000313" key="2">
    <source>
        <dbReference type="Proteomes" id="UP000046067"/>
    </source>
</evidence>
<dbReference type="Proteomes" id="UP000046067">
    <property type="component" value="Unassembled WGS sequence"/>
</dbReference>
<protein>
    <submittedName>
        <fullName evidence="1">Uncharacterized protein</fullName>
    </submittedName>
</protein>
<dbReference type="EMBL" id="CWQJ01000002">
    <property type="protein sequence ID" value="CSB60726.1"/>
    <property type="molecule type" value="Genomic_DNA"/>
</dbReference>
<name>A0A655V497_VIBCL</name>
<dbReference type="AlphaFoldDB" id="A0A655V497"/>
<organism evidence="1 2">
    <name type="scientific">Vibrio cholerae</name>
    <dbReference type="NCBI Taxonomy" id="666"/>
    <lineage>
        <taxon>Bacteria</taxon>
        <taxon>Pseudomonadati</taxon>
        <taxon>Pseudomonadota</taxon>
        <taxon>Gammaproteobacteria</taxon>
        <taxon>Vibrionales</taxon>
        <taxon>Vibrionaceae</taxon>
        <taxon>Vibrio</taxon>
    </lineage>
</organism>
<evidence type="ECO:0000313" key="1">
    <source>
        <dbReference type="EMBL" id="CSB60726.1"/>
    </source>
</evidence>
<reference evidence="1 2" key="1">
    <citation type="submission" date="2015-07" db="EMBL/GenBank/DDBJ databases">
        <authorList>
            <consortium name="Pathogen Informatics"/>
        </authorList>
    </citation>
    <scope>NUCLEOTIDE SEQUENCE [LARGE SCALE GENOMIC DNA]</scope>
    <source>
        <strain evidence="1 2">A325</strain>
    </source>
</reference>
<proteinExistence type="predicted"/>
<gene>
    <name evidence="1" type="ORF">ERS013201_00417</name>
</gene>
<accession>A0A655V497</accession>